<gene>
    <name evidence="1" type="ORF">MLD38_004398</name>
</gene>
<organism evidence="1 2">
    <name type="scientific">Melastoma candidum</name>
    <dbReference type="NCBI Taxonomy" id="119954"/>
    <lineage>
        <taxon>Eukaryota</taxon>
        <taxon>Viridiplantae</taxon>
        <taxon>Streptophyta</taxon>
        <taxon>Embryophyta</taxon>
        <taxon>Tracheophyta</taxon>
        <taxon>Spermatophyta</taxon>
        <taxon>Magnoliopsida</taxon>
        <taxon>eudicotyledons</taxon>
        <taxon>Gunneridae</taxon>
        <taxon>Pentapetalae</taxon>
        <taxon>rosids</taxon>
        <taxon>malvids</taxon>
        <taxon>Myrtales</taxon>
        <taxon>Melastomataceae</taxon>
        <taxon>Melastomatoideae</taxon>
        <taxon>Melastomateae</taxon>
        <taxon>Melastoma</taxon>
    </lineage>
</organism>
<protein>
    <submittedName>
        <fullName evidence="1">Uncharacterized protein</fullName>
    </submittedName>
</protein>
<name>A0ACB9SE46_9MYRT</name>
<sequence length="102" mass="11135">MLAAFLLSFIGAISKLRPTPSLDFGLFVPGFVAGLPVAAAVVGVVVSCFMLLRIPLQRSNLGSWAASMRLRPKRTCFEVVCFGGFHIKRFVSLFLFLRGDLT</sequence>
<dbReference type="Proteomes" id="UP001057402">
    <property type="component" value="Chromosome 2"/>
</dbReference>
<accession>A0ACB9SE46</accession>
<evidence type="ECO:0000313" key="1">
    <source>
        <dbReference type="EMBL" id="KAI4386467.1"/>
    </source>
</evidence>
<reference evidence="2" key="1">
    <citation type="journal article" date="2023" name="Front. Plant Sci.">
        <title>Chromosomal-level genome assembly of Melastoma candidum provides insights into trichome evolution.</title>
        <authorList>
            <person name="Zhong Y."/>
            <person name="Wu W."/>
            <person name="Sun C."/>
            <person name="Zou P."/>
            <person name="Liu Y."/>
            <person name="Dai S."/>
            <person name="Zhou R."/>
        </authorList>
    </citation>
    <scope>NUCLEOTIDE SEQUENCE [LARGE SCALE GENOMIC DNA]</scope>
</reference>
<keyword evidence="2" id="KW-1185">Reference proteome</keyword>
<proteinExistence type="predicted"/>
<comment type="caution">
    <text evidence="1">The sequence shown here is derived from an EMBL/GenBank/DDBJ whole genome shotgun (WGS) entry which is preliminary data.</text>
</comment>
<evidence type="ECO:0000313" key="2">
    <source>
        <dbReference type="Proteomes" id="UP001057402"/>
    </source>
</evidence>
<dbReference type="EMBL" id="CM042881">
    <property type="protein sequence ID" value="KAI4386467.1"/>
    <property type="molecule type" value="Genomic_DNA"/>
</dbReference>